<keyword evidence="5" id="KW-0238">DNA-binding</keyword>
<dbReference type="GO" id="GO:0008270">
    <property type="term" value="F:zinc ion binding"/>
    <property type="evidence" value="ECO:0007669"/>
    <property type="project" value="UniProtKB-KW"/>
</dbReference>
<dbReference type="GO" id="GO:0006357">
    <property type="term" value="P:regulation of transcription by RNA polymerase II"/>
    <property type="evidence" value="ECO:0007669"/>
    <property type="project" value="TreeGrafter"/>
</dbReference>
<dbReference type="AlphaFoldDB" id="W2TI93"/>
<dbReference type="Gene3D" id="3.30.50.10">
    <property type="entry name" value="Erythroid Transcription Factor GATA-1, subunit A"/>
    <property type="match status" value="1"/>
</dbReference>
<keyword evidence="1" id="KW-0479">Metal-binding</keyword>
<name>W2TI93_NECAM</name>
<keyword evidence="11" id="KW-1185">Reference proteome</keyword>
<dbReference type="InterPro" id="IPR001628">
    <property type="entry name" value="Znf_hrmn_rcpt"/>
</dbReference>
<dbReference type="SUPFAM" id="SSF57716">
    <property type="entry name" value="Glucocorticoid receptor-like (DNA-binding domain)"/>
    <property type="match status" value="1"/>
</dbReference>
<feature type="domain" description="Nuclear receptor" evidence="9">
    <location>
        <begin position="40"/>
        <end position="90"/>
    </location>
</feature>
<dbReference type="PROSITE" id="PS51030">
    <property type="entry name" value="NUCLEAR_REC_DBD_2"/>
    <property type="match status" value="1"/>
</dbReference>
<evidence type="ECO:0000256" key="1">
    <source>
        <dbReference type="ARBA" id="ARBA00022723"/>
    </source>
</evidence>
<dbReference type="KEGG" id="nai:NECAME_02100"/>
<dbReference type="Pfam" id="PF00105">
    <property type="entry name" value="zf-C4"/>
    <property type="match status" value="1"/>
</dbReference>
<dbReference type="SMART" id="SM00399">
    <property type="entry name" value="ZnF_C4"/>
    <property type="match status" value="1"/>
</dbReference>
<evidence type="ECO:0000313" key="11">
    <source>
        <dbReference type="Proteomes" id="UP000053676"/>
    </source>
</evidence>
<keyword evidence="2" id="KW-0863">Zinc-finger</keyword>
<evidence type="ECO:0000256" key="5">
    <source>
        <dbReference type="ARBA" id="ARBA00023125"/>
    </source>
</evidence>
<evidence type="ECO:0000256" key="7">
    <source>
        <dbReference type="ARBA" id="ARBA00023170"/>
    </source>
</evidence>
<reference evidence="11" key="1">
    <citation type="journal article" date="2014" name="Nat. Genet.">
        <title>Genome of the human hookworm Necator americanus.</title>
        <authorList>
            <person name="Tang Y.T."/>
            <person name="Gao X."/>
            <person name="Rosa B.A."/>
            <person name="Abubucker S."/>
            <person name="Hallsworth-Pepin K."/>
            <person name="Martin J."/>
            <person name="Tyagi R."/>
            <person name="Heizer E."/>
            <person name="Zhang X."/>
            <person name="Bhonagiri-Palsikar V."/>
            <person name="Minx P."/>
            <person name="Warren W.C."/>
            <person name="Wang Q."/>
            <person name="Zhan B."/>
            <person name="Hotez P.J."/>
            <person name="Sternberg P.W."/>
            <person name="Dougall A."/>
            <person name="Gaze S.T."/>
            <person name="Mulvenna J."/>
            <person name="Sotillo J."/>
            <person name="Ranganathan S."/>
            <person name="Rabelo E.M."/>
            <person name="Wilson R.K."/>
            <person name="Felgner P.L."/>
            <person name="Bethony J."/>
            <person name="Hawdon J.M."/>
            <person name="Gasser R.B."/>
            <person name="Loukas A."/>
            <person name="Mitreva M."/>
        </authorList>
    </citation>
    <scope>NUCLEOTIDE SEQUENCE [LARGE SCALE GENOMIC DNA]</scope>
</reference>
<dbReference type="OrthoDB" id="5830034at2759"/>
<evidence type="ECO:0000256" key="2">
    <source>
        <dbReference type="ARBA" id="ARBA00022771"/>
    </source>
</evidence>
<dbReference type="PANTHER" id="PTHR46011:SF4">
    <property type="entry name" value="NUCLEAR HORMONE RECEPTOR FAMILY MEMBER NHR-43"/>
    <property type="match status" value="1"/>
</dbReference>
<dbReference type="PANTHER" id="PTHR46011">
    <property type="entry name" value="NUCLEAR HORMONE RECEPTOR FAMILY MEMBER NHR-86-RELATED"/>
    <property type="match status" value="1"/>
</dbReference>
<keyword evidence="8" id="KW-0539">Nucleus</keyword>
<keyword evidence="7" id="KW-0675">Receptor</keyword>
<keyword evidence="3" id="KW-0862">Zinc</keyword>
<gene>
    <name evidence="10" type="ORF">NECAME_02100</name>
</gene>
<organism evidence="10 11">
    <name type="scientific">Necator americanus</name>
    <name type="common">Human hookworm</name>
    <dbReference type="NCBI Taxonomy" id="51031"/>
    <lineage>
        <taxon>Eukaryota</taxon>
        <taxon>Metazoa</taxon>
        <taxon>Ecdysozoa</taxon>
        <taxon>Nematoda</taxon>
        <taxon>Chromadorea</taxon>
        <taxon>Rhabditida</taxon>
        <taxon>Rhabditina</taxon>
        <taxon>Rhabditomorpha</taxon>
        <taxon>Strongyloidea</taxon>
        <taxon>Ancylostomatidae</taxon>
        <taxon>Bunostominae</taxon>
        <taxon>Necator</taxon>
    </lineage>
</organism>
<evidence type="ECO:0000256" key="6">
    <source>
        <dbReference type="ARBA" id="ARBA00023163"/>
    </source>
</evidence>
<protein>
    <submittedName>
        <fullName evidence="10">Zinc finger, C4 type</fullName>
    </submittedName>
</protein>
<evidence type="ECO:0000256" key="3">
    <source>
        <dbReference type="ARBA" id="ARBA00022833"/>
    </source>
</evidence>
<evidence type="ECO:0000256" key="4">
    <source>
        <dbReference type="ARBA" id="ARBA00023015"/>
    </source>
</evidence>
<evidence type="ECO:0000259" key="9">
    <source>
        <dbReference type="PROSITE" id="PS51030"/>
    </source>
</evidence>
<dbReference type="InterPro" id="IPR013088">
    <property type="entry name" value="Znf_NHR/GATA"/>
</dbReference>
<keyword evidence="4" id="KW-0805">Transcription regulation</keyword>
<dbReference type="GO" id="GO:0043565">
    <property type="term" value="F:sequence-specific DNA binding"/>
    <property type="evidence" value="ECO:0007669"/>
    <property type="project" value="InterPro"/>
</dbReference>
<evidence type="ECO:0000313" key="10">
    <source>
        <dbReference type="EMBL" id="ETN81810.1"/>
    </source>
</evidence>
<dbReference type="Proteomes" id="UP000053676">
    <property type="component" value="Unassembled WGS sequence"/>
</dbReference>
<accession>W2TI93</accession>
<dbReference type="GO" id="GO:0005634">
    <property type="term" value="C:nucleus"/>
    <property type="evidence" value="ECO:0007669"/>
    <property type="project" value="TreeGrafter"/>
</dbReference>
<dbReference type="EMBL" id="KI658624">
    <property type="protein sequence ID" value="ETN81810.1"/>
    <property type="molecule type" value="Genomic_DNA"/>
</dbReference>
<sequence length="176" mass="19304">MDPGSSSCLFPTSPPPYNSMTVSFDQLKEETDTHNNDGGVPLCRVCERGYDGSQHFGVEVCRACAAFFRRAIEGRKKFVCRKGGDSCQLNVSASIGKGEALILEQRIGLPANRSSSNQTSRFLSKARLITASTTILNKSERVKYPCLTSDLKEGSTESLEIMCTQPLEFTYKSSIN</sequence>
<evidence type="ECO:0000256" key="8">
    <source>
        <dbReference type="ARBA" id="ARBA00023242"/>
    </source>
</evidence>
<proteinExistence type="predicted"/>
<dbReference type="GO" id="GO:0003700">
    <property type="term" value="F:DNA-binding transcription factor activity"/>
    <property type="evidence" value="ECO:0007669"/>
    <property type="project" value="InterPro"/>
</dbReference>
<keyword evidence="6" id="KW-0804">Transcription</keyword>